<dbReference type="GO" id="GO:0005739">
    <property type="term" value="C:mitochondrion"/>
    <property type="evidence" value="ECO:0007669"/>
    <property type="project" value="TreeGrafter"/>
</dbReference>
<dbReference type="Pfam" id="PF00676">
    <property type="entry name" value="E1_dh"/>
    <property type="match status" value="1"/>
</dbReference>
<keyword evidence="3" id="KW-0560">Oxidoreductase</keyword>
<dbReference type="InterPro" id="IPR001017">
    <property type="entry name" value="DH_E1"/>
</dbReference>
<proteinExistence type="inferred from homology"/>
<name>A0AA36HPQ3_9DINO</name>
<dbReference type="Gene3D" id="3.40.50.970">
    <property type="match status" value="1"/>
</dbReference>
<sequence>MPRAAAVHSARCARAAQEGAQWLSRFRERGHLWAQLDPLGRCRGPLAKNDQWWQDECIEHPLAGLRMGRGPLFVAPEELPSATGWWSRENLLQVMEEAHCGTLSVEASHLSCPERRRWWHSAVELKSQSELSGARCRALLLRLLRATLLTQFLRSKFPATKWFGLDGCEALIPGLYRLCHRSAQHGVERIELGMPHRGRLNVLANLLGKELSLICCEMNENRSDFHVGDVKYHTGYFGALPVLPSAWQQKFSAAECEVTPPVLSVIPNPSHLELVTPVVLGKVRALQDEGSHQVLGLILHGDAAFAGSGLAFEAMQLARLPAYHCQGAVHVVLNNQVGYTTKPYEGRSAAHPSDVAKAFEVPVVHVNADDLRAVDRAFRLAADWRQEWREDVVVDLVGYRRFGHNETDRPAASAPLSYAKVASHPEAAEIFAQRLVVEGKLQEQQVQEMRAEILDELNREFLEKERHKTDGLDWVLGKYRGRIDEGRRPKQVRGITGVPLETLTHIGEAMVRAPDETLTEVGQLLARREAQLVPGGRVDFATAEQLAFGSLLLHRDVWAQSGGTGSWAVAQHERLPHKNVRLCGQDSVRGTFNQRHLVIHDVNGMEVQLLQDLAPGHQAKFYAFNSTLSEAAALGFEYGYSLGDDDALVCWEAQFGDFANMAQAVIDEFIVSGEEKWGQPTRLTLLLPHGYDGQGPNHSSARLERFLQLTNDDPNHLPGNSPEDLREIDKAFDILDTGEGILKEEQVKSYLQPASDFELEWELWLKTAQSALGRPARGLAAGVTRQEWRQVMQQLYRRNAEKDANIFVLNVTTPAQYFHVLRRQAHRPFKKPLVLMTPKYLLHHSKATSAFEDFSEQNFFMRVIVDYSPLLTELASRSDNTRHLSTSKTGAPLTLPLESVRRVILCSGQIYYKLSHKRRSGKIKDVVLVRLEQISPFPYDRIIKALSYYPNADVVWCQEEPKNMGAWFYVQPRLATAGRRDVAYVGRPAAAAPATGSQQIHAEETRLILDAAFAM</sequence>
<dbReference type="GO" id="GO:0006099">
    <property type="term" value="P:tricarboxylic acid cycle"/>
    <property type="evidence" value="ECO:0007669"/>
    <property type="project" value="TreeGrafter"/>
</dbReference>
<organism evidence="6 7">
    <name type="scientific">Effrenium voratum</name>
    <dbReference type="NCBI Taxonomy" id="2562239"/>
    <lineage>
        <taxon>Eukaryota</taxon>
        <taxon>Sar</taxon>
        <taxon>Alveolata</taxon>
        <taxon>Dinophyceae</taxon>
        <taxon>Suessiales</taxon>
        <taxon>Symbiodiniaceae</taxon>
        <taxon>Effrenium</taxon>
    </lineage>
</organism>
<dbReference type="PANTHER" id="PTHR23152:SF35">
    <property type="entry name" value="2-OXOGLUTARATE DEHYDROGENASE E1 COMPONENT"/>
    <property type="match status" value="1"/>
</dbReference>
<gene>
    <name evidence="6" type="ORF">EVOR1521_LOCUS2177</name>
</gene>
<evidence type="ECO:0000256" key="4">
    <source>
        <dbReference type="ARBA" id="ARBA00023052"/>
    </source>
</evidence>
<dbReference type="SUPFAM" id="SSF52518">
    <property type="entry name" value="Thiamin diphosphate-binding fold (THDP-binding)"/>
    <property type="match status" value="2"/>
</dbReference>
<dbReference type="Proteomes" id="UP001178507">
    <property type="component" value="Unassembled WGS sequence"/>
</dbReference>
<accession>A0AA36HPQ3</accession>
<dbReference type="Pfam" id="PF16870">
    <property type="entry name" value="OxoGdeHyase_C"/>
    <property type="match status" value="1"/>
</dbReference>
<dbReference type="PANTHER" id="PTHR23152">
    <property type="entry name" value="2-OXOGLUTARATE DEHYDROGENASE"/>
    <property type="match status" value="1"/>
</dbReference>
<dbReference type="SMART" id="SM00861">
    <property type="entry name" value="Transket_pyr"/>
    <property type="match status" value="1"/>
</dbReference>
<dbReference type="AlphaFoldDB" id="A0AA36HPQ3"/>
<evidence type="ECO:0000313" key="6">
    <source>
        <dbReference type="EMBL" id="CAJ1372018.1"/>
    </source>
</evidence>
<reference evidence="6" key="1">
    <citation type="submission" date="2023-08" db="EMBL/GenBank/DDBJ databases">
        <authorList>
            <person name="Chen Y."/>
            <person name="Shah S."/>
            <person name="Dougan E. K."/>
            <person name="Thang M."/>
            <person name="Chan C."/>
        </authorList>
    </citation>
    <scope>NUCLEOTIDE SEQUENCE</scope>
</reference>
<evidence type="ECO:0000313" key="7">
    <source>
        <dbReference type="Proteomes" id="UP001178507"/>
    </source>
</evidence>
<dbReference type="InterPro" id="IPR031717">
    <property type="entry name" value="ODO-1/KGD_C"/>
</dbReference>
<dbReference type="GO" id="GO:0045252">
    <property type="term" value="C:oxoglutarate dehydrogenase complex"/>
    <property type="evidence" value="ECO:0007669"/>
    <property type="project" value="TreeGrafter"/>
</dbReference>
<dbReference type="InterPro" id="IPR005475">
    <property type="entry name" value="Transketolase-like_Pyr-bd"/>
</dbReference>
<dbReference type="InterPro" id="IPR042179">
    <property type="entry name" value="KGD_C_sf"/>
</dbReference>
<evidence type="ECO:0000256" key="1">
    <source>
        <dbReference type="ARBA" id="ARBA00001964"/>
    </source>
</evidence>
<dbReference type="EMBL" id="CAUJNA010000111">
    <property type="protein sequence ID" value="CAJ1372018.1"/>
    <property type="molecule type" value="Genomic_DNA"/>
</dbReference>
<dbReference type="Pfam" id="PF02779">
    <property type="entry name" value="Transket_pyr"/>
    <property type="match status" value="1"/>
</dbReference>
<dbReference type="PIRSF" id="PIRSF000157">
    <property type="entry name" value="Oxoglu_dh_E1"/>
    <property type="match status" value="1"/>
</dbReference>
<comment type="caution">
    <text evidence="6">The sequence shown here is derived from an EMBL/GenBank/DDBJ whole genome shotgun (WGS) entry which is preliminary data.</text>
</comment>
<dbReference type="Gene3D" id="3.40.50.12470">
    <property type="match status" value="2"/>
</dbReference>
<dbReference type="GO" id="GO:0030976">
    <property type="term" value="F:thiamine pyrophosphate binding"/>
    <property type="evidence" value="ECO:0007669"/>
    <property type="project" value="InterPro"/>
</dbReference>
<evidence type="ECO:0000256" key="3">
    <source>
        <dbReference type="ARBA" id="ARBA00023002"/>
    </source>
</evidence>
<evidence type="ECO:0000256" key="2">
    <source>
        <dbReference type="ARBA" id="ARBA00006936"/>
    </source>
</evidence>
<dbReference type="InterPro" id="IPR011603">
    <property type="entry name" value="2oxoglutarate_DH_E1"/>
</dbReference>
<feature type="domain" description="Transketolase-like pyrimidine-binding" evidence="5">
    <location>
        <begin position="558"/>
        <end position="844"/>
    </location>
</feature>
<protein>
    <recommendedName>
        <fullName evidence="5">Transketolase-like pyrimidine-binding domain-containing protein</fullName>
    </recommendedName>
</protein>
<dbReference type="Gene3D" id="3.40.50.11610">
    <property type="entry name" value="Multifunctional 2-oxoglutarate metabolism enzyme, C-terminal domain"/>
    <property type="match status" value="1"/>
</dbReference>
<evidence type="ECO:0000259" key="5">
    <source>
        <dbReference type="SMART" id="SM00861"/>
    </source>
</evidence>
<dbReference type="GO" id="GO:0004591">
    <property type="term" value="F:oxoglutarate dehydrogenase (succinyl-transferring) activity"/>
    <property type="evidence" value="ECO:0007669"/>
    <property type="project" value="TreeGrafter"/>
</dbReference>
<keyword evidence="7" id="KW-1185">Reference proteome</keyword>
<dbReference type="InterPro" id="IPR029061">
    <property type="entry name" value="THDP-binding"/>
</dbReference>
<keyword evidence="4" id="KW-0786">Thiamine pyrophosphate</keyword>
<comment type="cofactor">
    <cofactor evidence="1">
        <name>thiamine diphosphate</name>
        <dbReference type="ChEBI" id="CHEBI:58937"/>
    </cofactor>
</comment>
<comment type="similarity">
    <text evidence="2">Belongs to the alpha-ketoglutarate dehydrogenase family.</text>
</comment>